<feature type="domain" description="Mechanosensitive ion channel MscS C-terminal" evidence="9">
    <location>
        <begin position="177"/>
        <end position="231"/>
    </location>
</feature>
<dbReference type="InterPro" id="IPR011066">
    <property type="entry name" value="MscS_channel_C_sf"/>
</dbReference>
<comment type="subcellular location">
    <subcellularLocation>
        <location evidence="1">Cell membrane</location>
        <topology evidence="1">Multi-pass membrane protein</topology>
    </subcellularLocation>
</comment>
<accession>A0A7K3WVW9</accession>
<dbReference type="SUPFAM" id="SSF50182">
    <property type="entry name" value="Sm-like ribonucleoproteins"/>
    <property type="match status" value="1"/>
</dbReference>
<dbReference type="SUPFAM" id="SSF82689">
    <property type="entry name" value="Mechanosensitive channel protein MscS (YggB), C-terminal domain"/>
    <property type="match status" value="1"/>
</dbReference>
<dbReference type="Pfam" id="PF05552">
    <property type="entry name" value="MS_channel_1st_1"/>
    <property type="match status" value="1"/>
</dbReference>
<organism evidence="10 11">
    <name type="scientific">Cryomorpha ignava</name>
    <dbReference type="NCBI Taxonomy" id="101383"/>
    <lineage>
        <taxon>Bacteria</taxon>
        <taxon>Pseudomonadati</taxon>
        <taxon>Bacteroidota</taxon>
        <taxon>Flavobacteriia</taxon>
        <taxon>Flavobacteriales</taxon>
        <taxon>Cryomorphaceae</taxon>
        <taxon>Cryomorpha</taxon>
    </lineage>
</organism>
<comment type="similarity">
    <text evidence="2">Belongs to the MscS (TC 1.A.23) family.</text>
</comment>
<evidence type="ECO:0000313" key="11">
    <source>
        <dbReference type="Proteomes" id="UP000486602"/>
    </source>
</evidence>
<dbReference type="GO" id="GO:0005886">
    <property type="term" value="C:plasma membrane"/>
    <property type="evidence" value="ECO:0007669"/>
    <property type="project" value="UniProtKB-SubCell"/>
</dbReference>
<dbReference type="InterPro" id="IPR045275">
    <property type="entry name" value="MscS_archaea/bacteria_type"/>
</dbReference>
<feature type="transmembrane region" description="Helical" evidence="7">
    <location>
        <begin position="82"/>
        <end position="101"/>
    </location>
</feature>
<dbReference type="Gene3D" id="2.30.30.60">
    <property type="match status" value="1"/>
</dbReference>
<dbReference type="AlphaFoldDB" id="A0A7K3WVW9"/>
<dbReference type="InterPro" id="IPR049278">
    <property type="entry name" value="MS_channel_C"/>
</dbReference>
<dbReference type="Pfam" id="PF00924">
    <property type="entry name" value="MS_channel_2nd"/>
    <property type="match status" value="1"/>
</dbReference>
<dbReference type="Pfam" id="PF21082">
    <property type="entry name" value="MS_channel_3rd"/>
    <property type="match status" value="1"/>
</dbReference>
<dbReference type="InterPro" id="IPR010920">
    <property type="entry name" value="LSM_dom_sf"/>
</dbReference>
<feature type="transmembrane region" description="Helical" evidence="7">
    <location>
        <begin position="20"/>
        <end position="40"/>
    </location>
</feature>
<dbReference type="SUPFAM" id="SSF82861">
    <property type="entry name" value="Mechanosensitive channel protein MscS (YggB), transmembrane region"/>
    <property type="match status" value="1"/>
</dbReference>
<evidence type="ECO:0000256" key="7">
    <source>
        <dbReference type="SAM" id="Phobius"/>
    </source>
</evidence>
<evidence type="ECO:0000256" key="2">
    <source>
        <dbReference type="ARBA" id="ARBA00008017"/>
    </source>
</evidence>
<feature type="domain" description="Mechanosensitive ion channel MscS" evidence="8">
    <location>
        <begin position="103"/>
        <end position="170"/>
    </location>
</feature>
<dbReference type="PANTHER" id="PTHR30221">
    <property type="entry name" value="SMALL-CONDUCTANCE MECHANOSENSITIVE CHANNEL"/>
    <property type="match status" value="1"/>
</dbReference>
<comment type="caution">
    <text evidence="10">The sequence shown here is derived from an EMBL/GenBank/DDBJ whole genome shotgun (WGS) entry which is preliminary data.</text>
</comment>
<dbReference type="Gene3D" id="3.30.70.100">
    <property type="match status" value="1"/>
</dbReference>
<dbReference type="InterPro" id="IPR008910">
    <property type="entry name" value="MSC_TM_helix"/>
</dbReference>
<dbReference type="InterPro" id="IPR023408">
    <property type="entry name" value="MscS_beta-dom_sf"/>
</dbReference>
<evidence type="ECO:0000256" key="5">
    <source>
        <dbReference type="ARBA" id="ARBA00022989"/>
    </source>
</evidence>
<evidence type="ECO:0000256" key="1">
    <source>
        <dbReference type="ARBA" id="ARBA00004651"/>
    </source>
</evidence>
<evidence type="ECO:0000256" key="6">
    <source>
        <dbReference type="ARBA" id="ARBA00023136"/>
    </source>
</evidence>
<keyword evidence="4 7" id="KW-0812">Transmembrane</keyword>
<proteinExistence type="inferred from homology"/>
<dbReference type="RefSeq" id="WP_163286139.1">
    <property type="nucleotide sequence ID" value="NZ_JAAGVY010000032.1"/>
</dbReference>
<dbReference type="Gene3D" id="1.10.287.1260">
    <property type="match status" value="1"/>
</dbReference>
<keyword evidence="11" id="KW-1185">Reference proteome</keyword>
<keyword evidence="5 7" id="KW-1133">Transmembrane helix</keyword>
<dbReference type="PANTHER" id="PTHR30221:SF1">
    <property type="entry name" value="SMALL-CONDUCTANCE MECHANOSENSITIVE CHANNEL"/>
    <property type="match status" value="1"/>
</dbReference>
<evidence type="ECO:0000256" key="3">
    <source>
        <dbReference type="ARBA" id="ARBA00022475"/>
    </source>
</evidence>
<name>A0A7K3WVW9_9FLAO</name>
<dbReference type="InterPro" id="IPR006685">
    <property type="entry name" value="MscS_channel_2nd"/>
</dbReference>
<reference evidence="10 11" key="1">
    <citation type="submission" date="2020-02" db="EMBL/GenBank/DDBJ databases">
        <title>Out from the shadows clarifying the taxonomy of the family Cryomorphaceae and related taxa by utilizing the GTDB taxonomic framework.</title>
        <authorList>
            <person name="Bowman J.P."/>
        </authorList>
    </citation>
    <scope>NUCLEOTIDE SEQUENCE [LARGE SCALE GENOMIC DNA]</scope>
    <source>
        <strain evidence="10 11">QSSC 1-22</strain>
    </source>
</reference>
<dbReference type="EMBL" id="JAAGVY010000032">
    <property type="protein sequence ID" value="NEN24745.1"/>
    <property type="molecule type" value="Genomic_DNA"/>
</dbReference>
<evidence type="ECO:0000256" key="4">
    <source>
        <dbReference type="ARBA" id="ARBA00022692"/>
    </source>
</evidence>
<feature type="transmembrane region" description="Helical" evidence="7">
    <location>
        <begin position="52"/>
        <end position="76"/>
    </location>
</feature>
<protein>
    <submittedName>
        <fullName evidence="10">Mechanosensitive ion channel</fullName>
    </submittedName>
</protein>
<evidence type="ECO:0000259" key="8">
    <source>
        <dbReference type="Pfam" id="PF00924"/>
    </source>
</evidence>
<gene>
    <name evidence="10" type="ORF">G3O08_14665</name>
</gene>
<dbReference type="Proteomes" id="UP000486602">
    <property type="component" value="Unassembled WGS sequence"/>
</dbReference>
<dbReference type="InterPro" id="IPR011014">
    <property type="entry name" value="MscS_channel_TM-2"/>
</dbReference>
<keyword evidence="6 7" id="KW-0472">Membrane</keyword>
<evidence type="ECO:0000313" key="10">
    <source>
        <dbReference type="EMBL" id="NEN24745.1"/>
    </source>
</evidence>
<sequence>MKNALNELWQAFASNAPRLLIAAVIFLIFYIIGSLLRRFFKRGVIKNLNNSIVATFSGEVLFWLSLIIGSLVAARALGFTNIAGSILAGAGISAIIFGFAFKDILENFLAGFIIAVQKPFKVGDIIEVSSYKGPVRALELRSTLMRLADGRDIWIPNSFIVKGILTNYTRDGLLRHEFIIGIDMDNDVDKARNIILDYIDTVSDVLKNPAPNVLVDEITGSGVNIKILFWIFQKTSVKSDPEARGESIKSHVMRGTKDMLLANGFGLLTSVIIEQKNKDANELHP</sequence>
<dbReference type="GO" id="GO:0008381">
    <property type="term" value="F:mechanosensitive monoatomic ion channel activity"/>
    <property type="evidence" value="ECO:0007669"/>
    <property type="project" value="InterPro"/>
</dbReference>
<keyword evidence="3" id="KW-1003">Cell membrane</keyword>
<evidence type="ECO:0000259" key="9">
    <source>
        <dbReference type="Pfam" id="PF21082"/>
    </source>
</evidence>